<keyword evidence="11" id="KW-0460">Magnesium</keyword>
<feature type="transmembrane region" description="Helical" evidence="17">
    <location>
        <begin position="225"/>
        <end position="243"/>
    </location>
</feature>
<evidence type="ECO:0000256" key="14">
    <source>
        <dbReference type="ARBA" id="ARBA00023211"/>
    </source>
</evidence>
<keyword evidence="10" id="KW-0479">Metal-binding</keyword>
<accession>K2R478</accession>
<comment type="similarity">
    <text evidence="5">Belongs to the STT3 family.</text>
</comment>
<feature type="transmembrane region" description="Helical" evidence="17">
    <location>
        <begin position="202"/>
        <end position="219"/>
    </location>
</feature>
<dbReference type="EMBL" id="AMPO01000004">
    <property type="protein sequence ID" value="EKF86017.1"/>
    <property type="molecule type" value="Genomic_DNA"/>
</dbReference>
<feature type="transmembrane region" description="Helical" evidence="17">
    <location>
        <begin position="255"/>
        <end position="276"/>
    </location>
</feature>
<evidence type="ECO:0000256" key="8">
    <source>
        <dbReference type="ARBA" id="ARBA00022679"/>
    </source>
</evidence>
<feature type="transmembrane region" description="Helical" evidence="17">
    <location>
        <begin position="176"/>
        <end position="195"/>
    </location>
</feature>
<dbReference type="GO" id="GO:0046872">
    <property type="term" value="F:metal ion binding"/>
    <property type="evidence" value="ECO:0007669"/>
    <property type="project" value="UniProtKB-KW"/>
</dbReference>
<feature type="domain" description="Oligosaccharyl transferase STT3 N-terminal" evidence="18">
    <location>
        <begin position="21"/>
        <end position="425"/>
    </location>
</feature>
<feature type="transmembrane region" description="Helical" evidence="17">
    <location>
        <begin position="316"/>
        <end position="339"/>
    </location>
</feature>
<dbReference type="Gene3D" id="3.40.50.12610">
    <property type="match status" value="1"/>
</dbReference>
<dbReference type="GO" id="GO:0004576">
    <property type="term" value="F:oligosaccharyl transferase activity"/>
    <property type="evidence" value="ECO:0007669"/>
    <property type="project" value="InterPro"/>
</dbReference>
<dbReference type="InterPro" id="IPR003674">
    <property type="entry name" value="Oligo_trans_STT3"/>
</dbReference>
<evidence type="ECO:0000256" key="11">
    <source>
        <dbReference type="ARBA" id="ARBA00022842"/>
    </source>
</evidence>
<dbReference type="PATRIC" id="fig|1204725.3.peg.1207"/>
<keyword evidence="9 17" id="KW-0812">Transmembrane</keyword>
<sequence length="745" mass="84630">MDKKLFTTIAIVLLIFSIGFFLRVETTNLNSIPDSQKSFYQDQNGLPYMYELDSYYNYRLTENYLDHGYLGDAIIKGMDWDLHSYYPPGVPIDYPPLIVYLTAFIYKFINLLGDVPLLVICFWLSAFIAPLAGIAAYFFVGRLTNQYGAVTAGILTVTIPYYFVRTVPGWFDTDMFNLLFPFLVVGFFFLALDSINKPGKKALIFSSLTAVSMFLFALAWNGWQYLFYLIVIFWAVCILVTKLRGGIVKNHLYNLILFFAGTLILVGLFTGLINIFKLAYSPIQLLNLSTGSASWADWPNLYISVSELTKPSIESIVSRIGIALFAGLFGLVWTFRILLNDKLSQKFLKRINWMSFWFLVLWTIAGFVALNNGERFMIMLIPPLVVSTGIMIGICIEYISLLKNSQKIHIFKRNPYILKVLSILIVILIVLPGIWASETSFNLIPGTNDDIWAASVWINNNTSNNTVIIGDWNNGHLYTAIADRPVLEDGRMGYIETLPVRNFDDLFPYKDKSPSISRDYWINKAFVTDNESLSVGIMRMLSTSGDQGYITLDLFVGNTSKTVDIMNNILGLDKESARSLLLNDYNLSNNQADEVLKYTHPENPSPMVVVTNDKMIGIGHWIFTFGGWNFTGNSSNNYIYSSGTVNMTSDYLNSSNDVFMDFKTENLTWENETPYFVEFIDNGTIVKRYVNSSSDFGVFIIDHKKAVVLDKQFENSIFTKLVIEKSNSTVFKPLFYRNKAVVWGV</sequence>
<feature type="transmembrane region" description="Helical" evidence="17">
    <location>
        <begin position="351"/>
        <end position="370"/>
    </location>
</feature>
<keyword evidence="20" id="KW-1185">Reference proteome</keyword>
<evidence type="ECO:0000256" key="1">
    <source>
        <dbReference type="ARBA" id="ARBA00001936"/>
    </source>
</evidence>
<dbReference type="PANTHER" id="PTHR13872:SF1">
    <property type="entry name" value="DOLICHYL-DIPHOSPHOOLIGOSACCHARIDE--PROTEIN GLYCOSYLTRANSFERASE SUBUNIT STT3B"/>
    <property type="match status" value="1"/>
</dbReference>
<evidence type="ECO:0000256" key="17">
    <source>
        <dbReference type="SAM" id="Phobius"/>
    </source>
</evidence>
<dbReference type="EC" id="2.4.99.21" evidence="6"/>
<comment type="catalytic activity">
    <reaction evidence="16">
        <text>an archaeal dolichyl phosphooligosaccharide + [protein]-L-asparagine = an archaeal dolichyl phosphate + a glycoprotein with the oligosaccharide chain attached by N-beta-D-glycosyl linkage to a protein L-asparagine.</text>
        <dbReference type="EC" id="2.4.99.21"/>
    </reaction>
</comment>
<evidence type="ECO:0000256" key="12">
    <source>
        <dbReference type="ARBA" id="ARBA00022989"/>
    </source>
</evidence>
<dbReference type="Pfam" id="PF02516">
    <property type="entry name" value="STT3"/>
    <property type="match status" value="1"/>
</dbReference>
<keyword evidence="12 17" id="KW-1133">Transmembrane helix</keyword>
<evidence type="ECO:0000256" key="6">
    <source>
        <dbReference type="ARBA" id="ARBA00012602"/>
    </source>
</evidence>
<feature type="transmembrane region" description="Helical" evidence="17">
    <location>
        <begin position="147"/>
        <end position="164"/>
    </location>
</feature>
<dbReference type="InterPro" id="IPR048307">
    <property type="entry name" value="STT3_N"/>
</dbReference>
<dbReference type="RefSeq" id="WP_004030471.1">
    <property type="nucleotide sequence ID" value="NZ_AMPO01000004.1"/>
</dbReference>
<evidence type="ECO:0000256" key="3">
    <source>
        <dbReference type="ARBA" id="ARBA00004651"/>
    </source>
</evidence>
<dbReference type="PANTHER" id="PTHR13872">
    <property type="entry name" value="DOLICHYL-DIPHOSPHOOLIGOSACCHARIDE--PROTEIN GLYCOSYLTRANSFERASE SUBUNIT"/>
    <property type="match status" value="1"/>
</dbReference>
<keyword evidence="8 19" id="KW-0808">Transferase</keyword>
<proteinExistence type="inferred from homology"/>
<gene>
    <name evidence="19" type="ORF">A994_06006</name>
</gene>
<comment type="caution">
    <text evidence="19">The sequence shown here is derived from an EMBL/GenBank/DDBJ whole genome shotgun (WGS) entry which is preliminary data.</text>
</comment>
<evidence type="ECO:0000313" key="19">
    <source>
        <dbReference type="EMBL" id="EKF86017.1"/>
    </source>
</evidence>
<comment type="cofactor">
    <cofactor evidence="1">
        <name>Mn(2+)</name>
        <dbReference type="ChEBI" id="CHEBI:29035"/>
    </cofactor>
</comment>
<evidence type="ECO:0000256" key="13">
    <source>
        <dbReference type="ARBA" id="ARBA00023136"/>
    </source>
</evidence>
<comment type="pathway">
    <text evidence="4">Protein modification; protein glycosylation.</text>
</comment>
<name>K2R478_METFP</name>
<dbReference type="UniPathway" id="UPA00378"/>
<feature type="transmembrane region" description="Helical" evidence="17">
    <location>
        <begin position="376"/>
        <end position="396"/>
    </location>
</feature>
<evidence type="ECO:0000256" key="16">
    <source>
        <dbReference type="ARBA" id="ARBA00034066"/>
    </source>
</evidence>
<protein>
    <recommendedName>
        <fullName evidence="6">dolichyl-phosphooligosaccharide-protein glycotransferase</fullName>
        <ecNumber evidence="6">2.4.99.21</ecNumber>
    </recommendedName>
    <alternativeName>
        <fullName evidence="15">Oligosaccharyl transferase</fullName>
    </alternativeName>
</protein>
<evidence type="ECO:0000256" key="5">
    <source>
        <dbReference type="ARBA" id="ARBA00010810"/>
    </source>
</evidence>
<evidence type="ECO:0000256" key="4">
    <source>
        <dbReference type="ARBA" id="ARBA00004922"/>
    </source>
</evidence>
<feature type="transmembrane region" description="Helical" evidence="17">
    <location>
        <begin position="416"/>
        <end position="435"/>
    </location>
</feature>
<keyword evidence="13 17" id="KW-0472">Membrane</keyword>
<evidence type="ECO:0000256" key="15">
    <source>
        <dbReference type="ARBA" id="ARBA00030679"/>
    </source>
</evidence>
<dbReference type="OrthoDB" id="82393at2157"/>
<feature type="transmembrane region" description="Helical" evidence="17">
    <location>
        <begin position="115"/>
        <end position="140"/>
    </location>
</feature>
<evidence type="ECO:0000256" key="7">
    <source>
        <dbReference type="ARBA" id="ARBA00022676"/>
    </source>
</evidence>
<comment type="subcellular location">
    <subcellularLocation>
        <location evidence="3">Cell membrane</location>
        <topology evidence="3">Multi-pass membrane protein</topology>
    </subcellularLocation>
</comment>
<evidence type="ECO:0000256" key="2">
    <source>
        <dbReference type="ARBA" id="ARBA00001946"/>
    </source>
</evidence>
<dbReference type="Proteomes" id="UP000007360">
    <property type="component" value="Unassembled WGS sequence"/>
</dbReference>
<evidence type="ECO:0000313" key="20">
    <source>
        <dbReference type="Proteomes" id="UP000007360"/>
    </source>
</evidence>
<reference evidence="19 20" key="1">
    <citation type="journal article" date="2012" name="J. Bacteriol.">
        <title>Draft genome sequence of Methanobacterium formicicum DSM 3637, an archaebacterium isolated from the methane producer amoeba Pelomyxa palustris.</title>
        <authorList>
            <person name="Gutierrez G."/>
        </authorList>
    </citation>
    <scope>NUCLEOTIDE SEQUENCE [LARGE SCALE GENOMIC DNA]</scope>
    <source>
        <strain evidence="20">DSM 3637 / PP1</strain>
    </source>
</reference>
<evidence type="ECO:0000259" key="18">
    <source>
        <dbReference type="Pfam" id="PF02516"/>
    </source>
</evidence>
<dbReference type="GO" id="GO:0005886">
    <property type="term" value="C:plasma membrane"/>
    <property type="evidence" value="ECO:0007669"/>
    <property type="project" value="UniProtKB-SubCell"/>
</dbReference>
<dbReference type="AlphaFoldDB" id="K2R478"/>
<keyword evidence="14" id="KW-0464">Manganese</keyword>
<evidence type="ECO:0000256" key="10">
    <source>
        <dbReference type="ARBA" id="ARBA00022723"/>
    </source>
</evidence>
<organism evidence="19 20">
    <name type="scientific">Methanobacterium formicicum (strain DSM 3637 / PP1)</name>
    <dbReference type="NCBI Taxonomy" id="1204725"/>
    <lineage>
        <taxon>Archaea</taxon>
        <taxon>Methanobacteriati</taxon>
        <taxon>Methanobacteriota</taxon>
        <taxon>Methanomada group</taxon>
        <taxon>Methanobacteria</taxon>
        <taxon>Methanobacteriales</taxon>
        <taxon>Methanobacteriaceae</taxon>
        <taxon>Methanobacterium</taxon>
    </lineage>
</organism>
<evidence type="ECO:0000256" key="9">
    <source>
        <dbReference type="ARBA" id="ARBA00022692"/>
    </source>
</evidence>
<keyword evidence="7" id="KW-0328">Glycosyltransferase</keyword>
<feature type="transmembrane region" description="Helical" evidence="17">
    <location>
        <begin position="6"/>
        <end position="24"/>
    </location>
</feature>
<comment type="cofactor">
    <cofactor evidence="2">
        <name>Mg(2+)</name>
        <dbReference type="ChEBI" id="CHEBI:18420"/>
    </cofactor>
</comment>